<dbReference type="EMBL" id="HBEM01000802">
    <property type="protein sequence ID" value="CAD8429098.1"/>
    <property type="molecule type" value="Transcribed_RNA"/>
</dbReference>
<feature type="coiled-coil region" evidence="2">
    <location>
        <begin position="252"/>
        <end position="279"/>
    </location>
</feature>
<evidence type="ECO:0000313" key="3">
    <source>
        <dbReference type="EMBL" id="CAD8429098.1"/>
    </source>
</evidence>
<dbReference type="PANTHER" id="PTHR46388">
    <property type="entry name" value="NHL REPEAT-CONTAINING PROTEIN 2"/>
    <property type="match status" value="1"/>
</dbReference>
<proteinExistence type="predicted"/>
<reference evidence="3" key="1">
    <citation type="submission" date="2021-01" db="EMBL/GenBank/DDBJ databases">
        <authorList>
            <person name="Corre E."/>
            <person name="Pelletier E."/>
            <person name="Niang G."/>
            <person name="Scheremetjew M."/>
            <person name="Finn R."/>
            <person name="Kale V."/>
            <person name="Holt S."/>
            <person name="Cochrane G."/>
            <person name="Meng A."/>
            <person name="Brown T."/>
            <person name="Cohen L."/>
        </authorList>
    </citation>
    <scope>NUCLEOTIDE SEQUENCE</scope>
    <source>
        <strain evidence="3">CCMP2058</strain>
    </source>
</reference>
<evidence type="ECO:0000256" key="1">
    <source>
        <dbReference type="ARBA" id="ARBA00022737"/>
    </source>
</evidence>
<organism evidence="3">
    <name type="scientific">Amorphochlora amoebiformis</name>
    <dbReference type="NCBI Taxonomy" id="1561963"/>
    <lineage>
        <taxon>Eukaryota</taxon>
        <taxon>Sar</taxon>
        <taxon>Rhizaria</taxon>
        <taxon>Cercozoa</taxon>
        <taxon>Chlorarachniophyceae</taxon>
        <taxon>Amorphochlora</taxon>
    </lineage>
</organism>
<evidence type="ECO:0008006" key="4">
    <source>
        <dbReference type="Google" id="ProtNLM"/>
    </source>
</evidence>
<keyword evidence="2" id="KW-0175">Coiled coil</keyword>
<accession>A0A7S0CNB8</accession>
<dbReference type="InterPro" id="IPR011042">
    <property type="entry name" value="6-blade_b-propeller_TolB-like"/>
</dbReference>
<keyword evidence="1" id="KW-0677">Repeat</keyword>
<sequence length="347" mass="38375">MPAHLAFDVGSRSLIVADITAHRIRRVRLEGNTTITCEVTTLATPEATTTSSHVEPSRPRMTGLATAPDGSIYVSFSGWMSGSLLEYGEEEKGHWIDKYSSDGVLIERIGAALGDSGRKGLVDGAPSQARFDSPSGLAVSPRGDLYICDAGNAQVRRLAARPSRVHGGPRGPWVVDSWVGSGERGWKDGRLSVAQFSYPTAIAWDSVGNGVIIGDSGSLRIRRISKAKIDLWLRELYPDTAISELVDIRRTRSDENLEIKRIREQAQELRRMRHKFKSEKKAIYEQQYDSKMKLDSEDEAMTGKKINKKSMKGIMKKQWRARAALQEGGLTDSSEMPDELGVNEMLI</sequence>
<dbReference type="AlphaFoldDB" id="A0A7S0CNB8"/>
<dbReference type="SUPFAM" id="SSF63825">
    <property type="entry name" value="YWTD domain"/>
    <property type="match status" value="1"/>
</dbReference>
<protein>
    <recommendedName>
        <fullName evidence="4">SMP-30/Gluconolactonase/LRE-like region domain-containing protein</fullName>
    </recommendedName>
</protein>
<dbReference type="Gene3D" id="2.120.10.30">
    <property type="entry name" value="TolB, C-terminal domain"/>
    <property type="match status" value="3"/>
</dbReference>
<gene>
    <name evidence="3" type="ORF">LAMO00422_LOCUS578</name>
</gene>
<dbReference type="Pfam" id="PF01436">
    <property type="entry name" value="NHL"/>
    <property type="match status" value="1"/>
</dbReference>
<dbReference type="PANTHER" id="PTHR46388:SF2">
    <property type="entry name" value="NHL REPEAT-CONTAINING PROTEIN 2"/>
    <property type="match status" value="1"/>
</dbReference>
<dbReference type="InterPro" id="IPR001258">
    <property type="entry name" value="NHL_repeat"/>
</dbReference>
<evidence type="ECO:0000256" key="2">
    <source>
        <dbReference type="SAM" id="Coils"/>
    </source>
</evidence>
<name>A0A7S0CNB8_9EUKA</name>